<evidence type="ECO:0000256" key="1">
    <source>
        <dbReference type="ARBA" id="ARBA00025483"/>
    </source>
</evidence>
<dbReference type="Gene3D" id="3.30.420.10">
    <property type="entry name" value="Ribonuclease H-like superfamily/Ribonuclease H"/>
    <property type="match status" value="1"/>
</dbReference>
<accession>A0A928V199</accession>
<dbReference type="Proteomes" id="UP000616201">
    <property type="component" value="Unassembled WGS sequence"/>
</dbReference>
<dbReference type="PANTHER" id="PTHR30231">
    <property type="entry name" value="DNA POLYMERASE III SUBUNIT EPSILON"/>
    <property type="match status" value="1"/>
</dbReference>
<dbReference type="SUPFAM" id="SSF53098">
    <property type="entry name" value="Ribonuclease H-like"/>
    <property type="match status" value="1"/>
</dbReference>
<proteinExistence type="predicted"/>
<dbReference type="GO" id="GO:0003887">
    <property type="term" value="F:DNA-directed DNA polymerase activity"/>
    <property type="evidence" value="ECO:0007669"/>
    <property type="project" value="InterPro"/>
</dbReference>
<protein>
    <submittedName>
        <fullName evidence="4">DNA polymerase III subunit epsilon</fullName>
    </submittedName>
</protein>
<evidence type="ECO:0000256" key="2">
    <source>
        <dbReference type="ARBA" id="ARBA00026073"/>
    </source>
</evidence>
<dbReference type="AlphaFoldDB" id="A0A928V199"/>
<comment type="caution">
    <text evidence="4">The sequence shown here is derived from an EMBL/GenBank/DDBJ whole genome shotgun (WGS) entry which is preliminary data.</text>
</comment>
<dbReference type="EMBL" id="PRDK01000009">
    <property type="protein sequence ID" value="MBE8715146.1"/>
    <property type="molecule type" value="Genomic_DNA"/>
</dbReference>
<gene>
    <name evidence="4" type="ORF">C4F49_15795</name>
</gene>
<feature type="domain" description="GIY-YIG" evidence="3">
    <location>
        <begin position="201"/>
        <end position="279"/>
    </location>
</feature>
<organism evidence="4 5">
    <name type="scientific">Sphingobacterium hungaricum</name>
    <dbReference type="NCBI Taxonomy" id="2082723"/>
    <lineage>
        <taxon>Bacteria</taxon>
        <taxon>Pseudomonadati</taxon>
        <taxon>Bacteroidota</taxon>
        <taxon>Sphingobacteriia</taxon>
        <taxon>Sphingobacteriales</taxon>
        <taxon>Sphingobacteriaceae</taxon>
        <taxon>Sphingobacterium</taxon>
    </lineage>
</organism>
<dbReference type="RefSeq" id="WP_196936997.1">
    <property type="nucleotide sequence ID" value="NZ_MU158698.1"/>
</dbReference>
<dbReference type="InterPro" id="IPR013520">
    <property type="entry name" value="Ribonucl_H"/>
</dbReference>
<dbReference type="GO" id="GO:0045004">
    <property type="term" value="P:DNA replication proofreading"/>
    <property type="evidence" value="ECO:0007669"/>
    <property type="project" value="TreeGrafter"/>
</dbReference>
<dbReference type="GO" id="GO:0006289">
    <property type="term" value="P:nucleotide-excision repair"/>
    <property type="evidence" value="ECO:0007669"/>
    <property type="project" value="InterPro"/>
</dbReference>
<dbReference type="InterPro" id="IPR006054">
    <property type="entry name" value="DnaQ"/>
</dbReference>
<dbReference type="NCBIfam" id="TIGR00573">
    <property type="entry name" value="dnaq"/>
    <property type="match status" value="1"/>
</dbReference>
<comment type="function">
    <text evidence="1">DNA polymerase III is a complex, multichain enzyme responsible for most of the replicative synthesis in bacteria. The epsilon subunit contain the editing function and is a proofreading 3'-5' exonuclease.</text>
</comment>
<dbReference type="CDD" id="cd06127">
    <property type="entry name" value="DEDDh"/>
    <property type="match status" value="1"/>
</dbReference>
<dbReference type="Pfam" id="PF00929">
    <property type="entry name" value="RNase_T"/>
    <property type="match status" value="1"/>
</dbReference>
<keyword evidence="5" id="KW-1185">Reference proteome</keyword>
<dbReference type="GO" id="GO:0008408">
    <property type="term" value="F:3'-5' exonuclease activity"/>
    <property type="evidence" value="ECO:0007669"/>
    <property type="project" value="TreeGrafter"/>
</dbReference>
<dbReference type="SUPFAM" id="SSF82771">
    <property type="entry name" value="GIY-YIG endonuclease"/>
    <property type="match status" value="1"/>
</dbReference>
<dbReference type="InterPro" id="IPR047296">
    <property type="entry name" value="GIY-YIG_UvrC_Cho"/>
</dbReference>
<dbReference type="InterPro" id="IPR035901">
    <property type="entry name" value="GIY-YIG_endonuc_sf"/>
</dbReference>
<reference evidence="4" key="1">
    <citation type="submission" date="2018-02" db="EMBL/GenBank/DDBJ databases">
        <authorList>
            <person name="Vasarhelyi B.M."/>
            <person name="Deshmukh S."/>
            <person name="Balint B."/>
            <person name="Kukolya J."/>
        </authorList>
    </citation>
    <scope>NUCLEOTIDE SEQUENCE</scope>
    <source>
        <strain evidence="4">KB22</strain>
    </source>
</reference>
<evidence type="ECO:0000313" key="4">
    <source>
        <dbReference type="EMBL" id="MBE8715146.1"/>
    </source>
</evidence>
<comment type="subunit">
    <text evidence="2">DNA polymerase III contains a core (composed of alpha, epsilon and theta chains) that associates with a tau subunit. This core dimerizes to form the POLIII' complex. PolIII' associates with the gamma complex (composed of gamma, delta, delta', psi and chi chains) and with the beta chain to form the complete DNA polymerase III complex.</text>
</comment>
<sequence>MHENKQFAIVDIETTGGYAGGSRMTEIAIYIHNGKKVIDSYQTLLNPQQFIPFHIQSLTGISNEMVEDAPLFQDVAAKIFDLLDERIFVAHNVNFDYSFVHAQLKDAGFDWKAPKLCTVRLARKFFSGLPSYSLGKLCNSLNIKLENRHRAAGDAEATVVLFEKILKQDKDDFISQSTKVKSKEQRLPNHIEEEVFERLPTSAGIYIFLNQQGKIIYVGKAINIKKRVLGHFTGNNSTLRRQQFLKEIYSIDYQESGTELMAFLMECHYIKKHWPRYNAALKKYDPKYGLVFYEDQNGYYRLSICKVNKNTPAIYYFNQVSESTTFLRNLINDYELNSQLCSYFQSAATPLIERIRLQNDQLPELESYNQKVQKAINALEENKSSYVILDKGRNQQEKSYIYVKDNKIHALGFIANDMDSTDMENLVKQEDLVSSNYYMLNLASSYALRFPHLILRVAN</sequence>
<dbReference type="SMART" id="SM00479">
    <property type="entry name" value="EXOIII"/>
    <property type="match status" value="1"/>
</dbReference>
<dbReference type="InterPro" id="IPR036397">
    <property type="entry name" value="RNaseH_sf"/>
</dbReference>
<dbReference type="PANTHER" id="PTHR30231:SF41">
    <property type="entry name" value="DNA POLYMERASE III SUBUNIT EPSILON"/>
    <property type="match status" value="1"/>
</dbReference>
<dbReference type="CDD" id="cd10434">
    <property type="entry name" value="GIY-YIG_UvrC_Cho"/>
    <property type="match status" value="1"/>
</dbReference>
<dbReference type="GO" id="GO:0003677">
    <property type="term" value="F:DNA binding"/>
    <property type="evidence" value="ECO:0007669"/>
    <property type="project" value="InterPro"/>
</dbReference>
<dbReference type="InterPro" id="IPR012337">
    <property type="entry name" value="RNaseH-like_sf"/>
</dbReference>
<dbReference type="SMART" id="SM00465">
    <property type="entry name" value="GIYc"/>
    <property type="match status" value="1"/>
</dbReference>
<dbReference type="Pfam" id="PF01541">
    <property type="entry name" value="GIY-YIG"/>
    <property type="match status" value="1"/>
</dbReference>
<dbReference type="PROSITE" id="PS50164">
    <property type="entry name" value="GIY_YIG"/>
    <property type="match status" value="1"/>
</dbReference>
<dbReference type="Gene3D" id="3.40.1440.10">
    <property type="entry name" value="GIY-YIG endonuclease"/>
    <property type="match status" value="1"/>
</dbReference>
<evidence type="ECO:0000313" key="5">
    <source>
        <dbReference type="Proteomes" id="UP000616201"/>
    </source>
</evidence>
<name>A0A928V199_9SPHI</name>
<dbReference type="GO" id="GO:0005829">
    <property type="term" value="C:cytosol"/>
    <property type="evidence" value="ECO:0007669"/>
    <property type="project" value="TreeGrafter"/>
</dbReference>
<dbReference type="FunFam" id="3.30.420.10:FF:000045">
    <property type="entry name" value="3'-5' exonuclease DinG"/>
    <property type="match status" value="1"/>
</dbReference>
<dbReference type="InterPro" id="IPR000305">
    <property type="entry name" value="GIY-YIG_endonuc"/>
</dbReference>
<evidence type="ECO:0000259" key="3">
    <source>
        <dbReference type="PROSITE" id="PS50164"/>
    </source>
</evidence>